<evidence type="ECO:0000313" key="5">
    <source>
        <dbReference type="EMBL" id="SEB61878.1"/>
    </source>
</evidence>
<reference evidence="5 6" key="1">
    <citation type="submission" date="2016-10" db="EMBL/GenBank/DDBJ databases">
        <authorList>
            <person name="Varghese N."/>
            <person name="Submissions S."/>
        </authorList>
    </citation>
    <scope>NUCLEOTIDE SEQUENCE [LARGE SCALE GENOMIC DNA]</scope>
    <source>
        <strain evidence="5 6">BS3652</strain>
    </source>
</reference>
<evidence type="ECO:0000259" key="4">
    <source>
        <dbReference type="PROSITE" id="PS50043"/>
    </source>
</evidence>
<dbReference type="PANTHER" id="PTHR44688">
    <property type="entry name" value="DNA-BINDING TRANSCRIPTIONAL ACTIVATOR DEVR_DOSR"/>
    <property type="match status" value="1"/>
</dbReference>
<dbReference type="InterPro" id="IPR016032">
    <property type="entry name" value="Sig_transdc_resp-reg_C-effctor"/>
</dbReference>
<evidence type="ECO:0000313" key="6">
    <source>
        <dbReference type="Proteomes" id="UP000183155"/>
    </source>
</evidence>
<dbReference type="PROSITE" id="PS00622">
    <property type="entry name" value="HTH_LUXR_1"/>
    <property type="match status" value="1"/>
</dbReference>
<sequence length="237" mass="26913">MKLQGIRYEYQSITEQTEREIFDYTLKKVTEYGFSRFFFRTSLRLGNTHLDGAILSNYPNEFITTYENNHYTHKDPLINHCQFSIEPILWDEHVFNKTPDLLKQVQSIGLKYGWSQSVHDAMGAVSILSLGRSHTPLTVDEYNEKAADILWLCNQLHIVMISQFSPAGRAAHPVSRLSIREVEVLKWTAEGKTASDIAMILSLTTRTINFHISSAMQKMGANNKTSAVVIATKSGLL</sequence>
<dbReference type="InterPro" id="IPR036693">
    <property type="entry name" value="TF_LuxR_autoind-bd_dom_sf"/>
</dbReference>
<dbReference type="RefSeq" id="WP_074702850.1">
    <property type="nucleotide sequence ID" value="NZ_FNRS01000001.1"/>
</dbReference>
<keyword evidence="2" id="KW-0238">DNA-binding</keyword>
<dbReference type="PROSITE" id="PS50043">
    <property type="entry name" value="HTH_LUXR_2"/>
    <property type="match status" value="1"/>
</dbReference>
<dbReference type="CDD" id="cd06170">
    <property type="entry name" value="LuxR_C_like"/>
    <property type="match status" value="1"/>
</dbReference>
<evidence type="ECO:0000256" key="2">
    <source>
        <dbReference type="ARBA" id="ARBA00023125"/>
    </source>
</evidence>
<dbReference type="InterPro" id="IPR036388">
    <property type="entry name" value="WH-like_DNA-bd_sf"/>
</dbReference>
<dbReference type="Pfam" id="PF03472">
    <property type="entry name" value="Autoind_bind"/>
    <property type="match status" value="1"/>
</dbReference>
<dbReference type="InterPro" id="IPR005143">
    <property type="entry name" value="TF_LuxR_autoind-bd_dom"/>
</dbReference>
<name>A0A1H4KUV5_PSETA</name>
<dbReference type="Gene3D" id="3.30.450.80">
    <property type="entry name" value="Transcription factor LuxR-like, autoinducer-binding domain"/>
    <property type="match status" value="1"/>
</dbReference>
<dbReference type="SUPFAM" id="SSF46894">
    <property type="entry name" value="C-terminal effector domain of the bipartite response regulators"/>
    <property type="match status" value="1"/>
</dbReference>
<dbReference type="Pfam" id="PF00196">
    <property type="entry name" value="GerE"/>
    <property type="match status" value="1"/>
</dbReference>
<keyword evidence="6" id="KW-1185">Reference proteome</keyword>
<organism evidence="5 6">
    <name type="scientific">Pseudomonas taetrolens</name>
    <dbReference type="NCBI Taxonomy" id="47884"/>
    <lineage>
        <taxon>Bacteria</taxon>
        <taxon>Pseudomonadati</taxon>
        <taxon>Pseudomonadota</taxon>
        <taxon>Gammaproteobacteria</taxon>
        <taxon>Pseudomonadales</taxon>
        <taxon>Pseudomonadaceae</taxon>
        <taxon>Pseudomonas</taxon>
    </lineage>
</organism>
<dbReference type="EMBL" id="FNRS01000001">
    <property type="protein sequence ID" value="SEB61878.1"/>
    <property type="molecule type" value="Genomic_DNA"/>
</dbReference>
<comment type="caution">
    <text evidence="5">The sequence shown here is derived from an EMBL/GenBank/DDBJ whole genome shotgun (WGS) entry which is preliminary data.</text>
</comment>
<proteinExistence type="predicted"/>
<protein>
    <submittedName>
        <fullName evidence="5">LuxR family transcriptional regulator</fullName>
    </submittedName>
</protein>
<evidence type="ECO:0000256" key="1">
    <source>
        <dbReference type="ARBA" id="ARBA00023015"/>
    </source>
</evidence>
<dbReference type="SMART" id="SM00421">
    <property type="entry name" value="HTH_LUXR"/>
    <property type="match status" value="1"/>
</dbReference>
<accession>A0A1H4KUV5</accession>
<keyword evidence="1" id="KW-0805">Transcription regulation</keyword>
<gene>
    <name evidence="5" type="ORF">SAMN04490203_0805</name>
</gene>
<dbReference type="PANTHER" id="PTHR44688:SF16">
    <property type="entry name" value="DNA-BINDING TRANSCRIPTIONAL ACTIVATOR DEVR_DOSR"/>
    <property type="match status" value="1"/>
</dbReference>
<dbReference type="SUPFAM" id="SSF75516">
    <property type="entry name" value="Pheromone-binding domain of LuxR-like quorum-sensing transcription factors"/>
    <property type="match status" value="1"/>
</dbReference>
<evidence type="ECO:0000256" key="3">
    <source>
        <dbReference type="ARBA" id="ARBA00023163"/>
    </source>
</evidence>
<feature type="domain" description="HTH luxR-type" evidence="4">
    <location>
        <begin position="170"/>
        <end position="235"/>
    </location>
</feature>
<dbReference type="Gene3D" id="1.10.10.10">
    <property type="entry name" value="Winged helix-like DNA-binding domain superfamily/Winged helix DNA-binding domain"/>
    <property type="match status" value="1"/>
</dbReference>
<dbReference type="InterPro" id="IPR000792">
    <property type="entry name" value="Tscrpt_reg_LuxR_C"/>
</dbReference>
<keyword evidence="3" id="KW-0804">Transcription</keyword>
<dbReference type="Proteomes" id="UP000183155">
    <property type="component" value="Unassembled WGS sequence"/>
</dbReference>
<dbReference type="PRINTS" id="PR00038">
    <property type="entry name" value="HTHLUXR"/>
</dbReference>